<gene>
    <name evidence="1" type="ORF">B0I08_1121</name>
</gene>
<proteinExistence type="predicted"/>
<sequence>MKFGSPRARPRLVQAYDPKTGWSTDRKKAPLTVDLLSELRSAGITLVEAKWRSHRRQINLSTLDFWNQV</sequence>
<reference evidence="1 2" key="1">
    <citation type="submission" date="2018-03" db="EMBL/GenBank/DDBJ databases">
        <title>Genomic Encyclopedia of Type Strains, Phase III (KMG-III): the genomes of soil and plant-associated and newly described type strains.</title>
        <authorList>
            <person name="Whitman W."/>
        </authorList>
    </citation>
    <scope>NUCLEOTIDE SEQUENCE [LARGE SCALE GENOMIC DNA]</scope>
    <source>
        <strain evidence="1 2">CGMCC 1.12484</strain>
    </source>
</reference>
<name>A0A2T0V3B7_9MICO</name>
<accession>A0A2T0V3B7</accession>
<comment type="caution">
    <text evidence="1">The sequence shown here is derived from an EMBL/GenBank/DDBJ whole genome shotgun (WGS) entry which is preliminary data.</text>
</comment>
<evidence type="ECO:0000313" key="2">
    <source>
        <dbReference type="Proteomes" id="UP000237983"/>
    </source>
</evidence>
<dbReference type="Proteomes" id="UP000237983">
    <property type="component" value="Unassembled WGS sequence"/>
</dbReference>
<dbReference type="AlphaFoldDB" id="A0A2T0V3B7"/>
<dbReference type="EMBL" id="PVTL01000012">
    <property type="protein sequence ID" value="PRY64617.1"/>
    <property type="molecule type" value="Genomic_DNA"/>
</dbReference>
<evidence type="ECO:0000313" key="1">
    <source>
        <dbReference type="EMBL" id="PRY64617.1"/>
    </source>
</evidence>
<protein>
    <submittedName>
        <fullName evidence="1">Uncharacterized protein</fullName>
    </submittedName>
</protein>
<organism evidence="1 2">
    <name type="scientific">Glaciihabitans tibetensis</name>
    <dbReference type="NCBI Taxonomy" id="1266600"/>
    <lineage>
        <taxon>Bacteria</taxon>
        <taxon>Bacillati</taxon>
        <taxon>Actinomycetota</taxon>
        <taxon>Actinomycetes</taxon>
        <taxon>Micrococcales</taxon>
        <taxon>Microbacteriaceae</taxon>
        <taxon>Glaciihabitans</taxon>
    </lineage>
</organism>
<keyword evidence="2" id="KW-1185">Reference proteome</keyword>